<sequence>MSWIIHSLTKYATSEGDIDKQFNQIRTN</sequence>
<reference evidence="1" key="1">
    <citation type="submission" date="2014-11" db="EMBL/GenBank/DDBJ databases">
        <authorList>
            <person name="Amaro Gonzalez C."/>
        </authorList>
    </citation>
    <scope>NUCLEOTIDE SEQUENCE</scope>
</reference>
<protein>
    <submittedName>
        <fullName evidence="1">Uncharacterized protein</fullName>
    </submittedName>
</protein>
<name>A0A0E9PRZ2_ANGAN</name>
<dbReference type="EMBL" id="GBXM01101191">
    <property type="protein sequence ID" value="JAH07386.1"/>
    <property type="molecule type" value="Transcribed_RNA"/>
</dbReference>
<reference evidence="1" key="2">
    <citation type="journal article" date="2015" name="Fish Shellfish Immunol.">
        <title>Early steps in the European eel (Anguilla anguilla)-Vibrio vulnificus interaction in the gills: Role of the RtxA13 toxin.</title>
        <authorList>
            <person name="Callol A."/>
            <person name="Pajuelo D."/>
            <person name="Ebbesson L."/>
            <person name="Teles M."/>
            <person name="MacKenzie S."/>
            <person name="Amaro C."/>
        </authorList>
    </citation>
    <scope>NUCLEOTIDE SEQUENCE</scope>
</reference>
<accession>A0A0E9PRZ2</accession>
<proteinExistence type="predicted"/>
<dbReference type="AlphaFoldDB" id="A0A0E9PRZ2"/>
<evidence type="ECO:0000313" key="1">
    <source>
        <dbReference type="EMBL" id="JAH07386.1"/>
    </source>
</evidence>
<organism evidence="1">
    <name type="scientific">Anguilla anguilla</name>
    <name type="common">European freshwater eel</name>
    <name type="synonym">Muraena anguilla</name>
    <dbReference type="NCBI Taxonomy" id="7936"/>
    <lineage>
        <taxon>Eukaryota</taxon>
        <taxon>Metazoa</taxon>
        <taxon>Chordata</taxon>
        <taxon>Craniata</taxon>
        <taxon>Vertebrata</taxon>
        <taxon>Euteleostomi</taxon>
        <taxon>Actinopterygii</taxon>
        <taxon>Neopterygii</taxon>
        <taxon>Teleostei</taxon>
        <taxon>Anguilliformes</taxon>
        <taxon>Anguillidae</taxon>
        <taxon>Anguilla</taxon>
    </lineage>
</organism>